<feature type="region of interest" description="Disordered" evidence="3">
    <location>
        <begin position="503"/>
        <end position="527"/>
    </location>
</feature>
<evidence type="ECO:0000256" key="3">
    <source>
        <dbReference type="SAM" id="MobiDB-lite"/>
    </source>
</evidence>
<evidence type="ECO:0000313" key="5">
    <source>
        <dbReference type="EMBL" id="GGE33530.1"/>
    </source>
</evidence>
<dbReference type="PIRSF" id="PIRSF005690">
    <property type="entry name" value="GerBA"/>
    <property type="match status" value="1"/>
</dbReference>
<name>A0A8J2VP29_9BACL</name>
<dbReference type="PANTHER" id="PTHR22550:SF5">
    <property type="entry name" value="LEUCINE ZIPPER PROTEIN 4"/>
    <property type="match status" value="1"/>
</dbReference>
<dbReference type="EMBL" id="BMIR01000003">
    <property type="protein sequence ID" value="GGE33530.1"/>
    <property type="molecule type" value="Genomic_DNA"/>
</dbReference>
<accession>A0A8J2VP29</accession>
<evidence type="ECO:0000256" key="4">
    <source>
        <dbReference type="SAM" id="Phobius"/>
    </source>
</evidence>
<protein>
    <submittedName>
        <fullName evidence="5">Spore germination protein KA</fullName>
    </submittedName>
</protein>
<evidence type="ECO:0000313" key="6">
    <source>
        <dbReference type="Proteomes" id="UP000628775"/>
    </source>
</evidence>
<feature type="compositionally biased region" description="Basic and acidic residues" evidence="3">
    <location>
        <begin position="503"/>
        <end position="512"/>
    </location>
</feature>
<dbReference type="Pfam" id="PF03323">
    <property type="entry name" value="GerA"/>
    <property type="match status" value="1"/>
</dbReference>
<organism evidence="5 6">
    <name type="scientific">Pullulanibacillus camelliae</name>
    <dbReference type="NCBI Taxonomy" id="1707096"/>
    <lineage>
        <taxon>Bacteria</taxon>
        <taxon>Bacillati</taxon>
        <taxon>Bacillota</taxon>
        <taxon>Bacilli</taxon>
        <taxon>Bacillales</taxon>
        <taxon>Sporolactobacillaceae</taxon>
        <taxon>Pullulanibacillus</taxon>
    </lineage>
</organism>
<comment type="similarity">
    <text evidence="1">Belongs to the GerABKA family.</text>
</comment>
<keyword evidence="6" id="KW-1185">Reference proteome</keyword>
<feature type="transmembrane region" description="Helical" evidence="4">
    <location>
        <begin position="406"/>
        <end position="425"/>
    </location>
</feature>
<gene>
    <name evidence="5" type="primary">gerKA</name>
    <name evidence="5" type="ORF">GCM10011391_10260</name>
</gene>
<sequence>MFKLKNKSPDNKPISQQDHPVYPDLQKNIHKVKHDLGESSDLVVRTFHLAGQTQITIGLLYIDGLIDQTAVQEFVLGSLMTKLQNTFKDKKINKQHLYDFIKESVLTISSVKDLQGFNDLYAHLLSGDAILLIDEHPNGMAAGIRAWEDRGVTETSSQNVIRGPKEAFSETLRTNTTLVRRRIKDPNLWIKTQQIGERTKTDIAVMYIKGVADENVIKEVHRRLDNIEIDAILESGYIEELIQDKTLTPFPTIFNSERPDSIAAGLLEGRVAIFVDGTPFVLMVPALFVQFLQSSEDYYQRADISTLLRILRYITLLMSLLVPSMYIALTTFHQEMIPTPLLISLASQREATPFPAFIEALIMEFTFEILREAGIRLPKAIGSAISIVGALVIGESAVQAGLISPAMVIVVSLTAISSFVTPAFNMAISIRMIRFPFMLLAASFGLYGIIGGLILLVMHLCSLSSFGVPYMAPFGPHVKQDQKDAILRVPQWKMITRPHLFKRETERQDQTNRHHSKMRSQRKGERT</sequence>
<dbReference type="AlphaFoldDB" id="A0A8J2VP29"/>
<keyword evidence="4" id="KW-1133">Transmembrane helix</keyword>
<reference evidence="5" key="2">
    <citation type="submission" date="2020-09" db="EMBL/GenBank/DDBJ databases">
        <authorList>
            <person name="Sun Q."/>
            <person name="Zhou Y."/>
        </authorList>
    </citation>
    <scope>NUCLEOTIDE SEQUENCE</scope>
    <source>
        <strain evidence="5">CGMCC 1.15371</strain>
    </source>
</reference>
<reference evidence="5" key="1">
    <citation type="journal article" date="2014" name="Int. J. Syst. Evol. Microbiol.">
        <title>Complete genome sequence of Corynebacterium casei LMG S-19264T (=DSM 44701T), isolated from a smear-ripened cheese.</title>
        <authorList>
            <consortium name="US DOE Joint Genome Institute (JGI-PGF)"/>
            <person name="Walter F."/>
            <person name="Albersmeier A."/>
            <person name="Kalinowski J."/>
            <person name="Ruckert C."/>
        </authorList>
    </citation>
    <scope>NUCLEOTIDE SEQUENCE</scope>
    <source>
        <strain evidence="5">CGMCC 1.15371</strain>
    </source>
</reference>
<evidence type="ECO:0000256" key="2">
    <source>
        <dbReference type="ARBA" id="ARBA00023136"/>
    </source>
</evidence>
<feature type="transmembrane region" description="Helical" evidence="4">
    <location>
        <begin position="437"/>
        <end position="460"/>
    </location>
</feature>
<feature type="transmembrane region" description="Helical" evidence="4">
    <location>
        <begin position="271"/>
        <end position="292"/>
    </location>
</feature>
<keyword evidence="4" id="KW-0812">Transmembrane</keyword>
<dbReference type="InterPro" id="IPR050768">
    <property type="entry name" value="UPF0353/GerABKA_families"/>
</dbReference>
<dbReference type="RefSeq" id="WP_188690103.1">
    <property type="nucleotide sequence ID" value="NZ_BMIR01000003.1"/>
</dbReference>
<dbReference type="InterPro" id="IPR004995">
    <property type="entry name" value="Spore_Ger"/>
</dbReference>
<feature type="transmembrane region" description="Helical" evidence="4">
    <location>
        <begin position="313"/>
        <end position="332"/>
    </location>
</feature>
<dbReference type="Proteomes" id="UP000628775">
    <property type="component" value="Unassembled WGS sequence"/>
</dbReference>
<proteinExistence type="inferred from homology"/>
<dbReference type="GO" id="GO:0009847">
    <property type="term" value="P:spore germination"/>
    <property type="evidence" value="ECO:0007669"/>
    <property type="project" value="InterPro"/>
</dbReference>
<dbReference type="GO" id="GO:0016020">
    <property type="term" value="C:membrane"/>
    <property type="evidence" value="ECO:0007669"/>
    <property type="project" value="InterPro"/>
</dbReference>
<keyword evidence="2 4" id="KW-0472">Membrane</keyword>
<feature type="region of interest" description="Disordered" evidence="3">
    <location>
        <begin position="1"/>
        <end position="20"/>
    </location>
</feature>
<comment type="caution">
    <text evidence="5">The sequence shown here is derived from an EMBL/GenBank/DDBJ whole genome shotgun (WGS) entry which is preliminary data.</text>
</comment>
<evidence type="ECO:0000256" key="1">
    <source>
        <dbReference type="ARBA" id="ARBA00005278"/>
    </source>
</evidence>
<dbReference type="PANTHER" id="PTHR22550">
    <property type="entry name" value="SPORE GERMINATION PROTEIN"/>
    <property type="match status" value="1"/>
</dbReference>